<feature type="region of interest" description="Disordered" evidence="1">
    <location>
        <begin position="1"/>
        <end position="70"/>
    </location>
</feature>
<feature type="compositionally biased region" description="Gly residues" evidence="1">
    <location>
        <begin position="10"/>
        <end position="19"/>
    </location>
</feature>
<dbReference type="EMBL" id="BT086096">
    <property type="protein sequence ID" value="ACR36449.1"/>
    <property type="molecule type" value="mRNA"/>
</dbReference>
<proteinExistence type="evidence at transcript level"/>
<evidence type="ECO:0000256" key="1">
    <source>
        <dbReference type="SAM" id="MobiDB-lite"/>
    </source>
</evidence>
<reference evidence="2" key="1">
    <citation type="journal article" date="2009" name="PLoS Genet.">
        <title>Sequencing, mapping, and analysis of 27,455 maize full-length cDNAs.</title>
        <authorList>
            <person name="Soderlund C."/>
            <person name="Descour A."/>
            <person name="Kudrna D."/>
            <person name="Bomhoff M."/>
            <person name="Boyd L."/>
            <person name="Currie J."/>
            <person name="Angelova A."/>
            <person name="Collura K."/>
            <person name="Wissotski M."/>
            <person name="Ashley E."/>
            <person name="Morrow D."/>
            <person name="Fernandes J."/>
            <person name="Walbot V."/>
            <person name="Yu Y."/>
        </authorList>
    </citation>
    <scope>NUCLEOTIDE SEQUENCE</scope>
    <source>
        <strain evidence="2">B73</strain>
    </source>
</reference>
<evidence type="ECO:0000313" key="2">
    <source>
        <dbReference type="EMBL" id="ACR36449.1"/>
    </source>
</evidence>
<organism evidence="2">
    <name type="scientific">Zea mays</name>
    <name type="common">Maize</name>
    <dbReference type="NCBI Taxonomy" id="4577"/>
    <lineage>
        <taxon>Eukaryota</taxon>
        <taxon>Viridiplantae</taxon>
        <taxon>Streptophyta</taxon>
        <taxon>Embryophyta</taxon>
        <taxon>Tracheophyta</taxon>
        <taxon>Spermatophyta</taxon>
        <taxon>Magnoliopsida</taxon>
        <taxon>Liliopsida</taxon>
        <taxon>Poales</taxon>
        <taxon>Poaceae</taxon>
        <taxon>PACMAD clade</taxon>
        <taxon>Panicoideae</taxon>
        <taxon>Andropogonodae</taxon>
        <taxon>Andropogoneae</taxon>
        <taxon>Tripsacinae</taxon>
        <taxon>Zea</taxon>
    </lineage>
</organism>
<accession>C4J5J9</accession>
<feature type="compositionally biased region" description="Basic and acidic residues" evidence="1">
    <location>
        <begin position="43"/>
        <end position="53"/>
    </location>
</feature>
<name>C4J5J9_MAIZE</name>
<dbReference type="AlphaFoldDB" id="C4J5J9"/>
<protein>
    <submittedName>
        <fullName evidence="2">Uncharacterized protein</fullName>
    </submittedName>
</protein>
<reference evidence="2" key="2">
    <citation type="submission" date="2012-06" db="EMBL/GenBank/DDBJ databases">
        <authorList>
            <person name="Yu Y."/>
            <person name="Currie J."/>
            <person name="Lomeli R."/>
            <person name="Angelova A."/>
            <person name="Collura K."/>
            <person name="Wissotski M."/>
            <person name="Campos D."/>
            <person name="Kudrna D."/>
            <person name="Golser W."/>
            <person name="Ashely E."/>
            <person name="Descour A."/>
            <person name="Fernandes J."/>
            <person name="Soderlund C."/>
            <person name="Walbot V."/>
        </authorList>
    </citation>
    <scope>NUCLEOTIDE SEQUENCE</scope>
    <source>
        <strain evidence="2">B73</strain>
    </source>
</reference>
<sequence>MNLREAPDGWSGGGGGGGSAARRKDGGDDGDPDGGGWPPSGKKGLDLEEDTRRPSFSCRQKAHIPPPATAAAAPALAGRYGCSLQYWIPSSGGGGGGAVPSSWSPAPAAATAVASGACFSPMDAPLRPGTRSLLPVSWPAEHTAAREPGTGRRILA</sequence>